<feature type="region of interest" description="Disordered" evidence="1">
    <location>
        <begin position="1"/>
        <end position="39"/>
    </location>
</feature>
<dbReference type="EMBL" id="GL883078">
    <property type="protein sequence ID" value="EGF90829.1"/>
    <property type="molecule type" value="Genomic_DNA"/>
</dbReference>
<sequence length="39" mass="4336">MIMPTTVAASRRRVMSKSSGVMSDDCQDTDKRSRSNGWS</sequence>
<reference evidence="3" key="1">
    <citation type="submission" date="2011-03" db="EMBL/GenBank/DDBJ databases">
        <title>Draft genome sequence of Brevundimonas diminuta.</title>
        <authorList>
            <person name="Brown P.J.B."/>
            <person name="Buechlein A."/>
            <person name="Hemmerich C."/>
            <person name="Brun Y.V."/>
        </authorList>
    </citation>
    <scope>NUCLEOTIDE SEQUENCE [LARGE SCALE GENOMIC DNA]</scope>
    <source>
        <strain evidence="3">C19</strain>
    </source>
</reference>
<evidence type="ECO:0000256" key="1">
    <source>
        <dbReference type="SAM" id="MobiDB-lite"/>
    </source>
</evidence>
<dbReference type="STRING" id="715226.ABI_22400"/>
<protein>
    <submittedName>
        <fullName evidence="2">Uncharacterized protein</fullName>
    </submittedName>
</protein>
<dbReference type="AlphaFoldDB" id="F4QNC1"/>
<keyword evidence="3" id="KW-1185">Reference proteome</keyword>
<evidence type="ECO:0000313" key="3">
    <source>
        <dbReference type="Proteomes" id="UP000006512"/>
    </source>
</evidence>
<accession>F4QNC1</accession>
<dbReference type="Proteomes" id="UP000006512">
    <property type="component" value="Unassembled WGS sequence"/>
</dbReference>
<evidence type="ECO:0000313" key="2">
    <source>
        <dbReference type="EMBL" id="EGF90829.1"/>
    </source>
</evidence>
<organism evidence="2 3">
    <name type="scientific">Asticcacaulis biprosthecium C19</name>
    <dbReference type="NCBI Taxonomy" id="715226"/>
    <lineage>
        <taxon>Bacteria</taxon>
        <taxon>Pseudomonadati</taxon>
        <taxon>Pseudomonadota</taxon>
        <taxon>Alphaproteobacteria</taxon>
        <taxon>Caulobacterales</taxon>
        <taxon>Caulobacteraceae</taxon>
        <taxon>Asticcacaulis</taxon>
    </lineage>
</organism>
<proteinExistence type="predicted"/>
<gene>
    <name evidence="2" type="ORF">ABI_22400</name>
</gene>
<dbReference type="HOGENOM" id="CLU_3304009_0_0_5"/>
<name>F4QNC1_9CAUL</name>